<protein>
    <submittedName>
        <fullName evidence="1">Uncharacterized protein</fullName>
    </submittedName>
</protein>
<name>A0AAV2MK43_KNICA</name>
<gene>
    <name evidence="1" type="ORF">KC01_LOCUS39877</name>
</gene>
<proteinExistence type="predicted"/>
<keyword evidence="2" id="KW-1185">Reference proteome</keyword>
<accession>A0AAV2MK43</accession>
<dbReference type="Proteomes" id="UP001497482">
    <property type="component" value="Chromosome 8"/>
</dbReference>
<dbReference type="EMBL" id="OZ035830">
    <property type="protein sequence ID" value="CAL1613712.1"/>
    <property type="molecule type" value="Genomic_DNA"/>
</dbReference>
<dbReference type="AlphaFoldDB" id="A0AAV2MK43"/>
<reference evidence="1 2" key="1">
    <citation type="submission" date="2024-04" db="EMBL/GenBank/DDBJ databases">
        <authorList>
            <person name="Waldvogel A.-M."/>
            <person name="Schoenle A."/>
        </authorList>
    </citation>
    <scope>NUCLEOTIDE SEQUENCE [LARGE SCALE GENOMIC DNA]</scope>
</reference>
<organism evidence="1 2">
    <name type="scientific">Knipowitschia caucasica</name>
    <name type="common">Caucasian dwarf goby</name>
    <name type="synonym">Pomatoschistus caucasicus</name>
    <dbReference type="NCBI Taxonomy" id="637954"/>
    <lineage>
        <taxon>Eukaryota</taxon>
        <taxon>Metazoa</taxon>
        <taxon>Chordata</taxon>
        <taxon>Craniata</taxon>
        <taxon>Vertebrata</taxon>
        <taxon>Euteleostomi</taxon>
        <taxon>Actinopterygii</taxon>
        <taxon>Neopterygii</taxon>
        <taxon>Teleostei</taxon>
        <taxon>Neoteleostei</taxon>
        <taxon>Acanthomorphata</taxon>
        <taxon>Gobiaria</taxon>
        <taxon>Gobiiformes</taxon>
        <taxon>Gobioidei</taxon>
        <taxon>Gobiidae</taxon>
        <taxon>Gobiinae</taxon>
        <taxon>Knipowitschia</taxon>
    </lineage>
</organism>
<evidence type="ECO:0000313" key="1">
    <source>
        <dbReference type="EMBL" id="CAL1613712.1"/>
    </source>
</evidence>
<evidence type="ECO:0000313" key="2">
    <source>
        <dbReference type="Proteomes" id="UP001497482"/>
    </source>
</evidence>
<sequence>MRWVPEQGELSCSVPYHTSTGRFSTLSRLLGVRGAAALEKPQHVSLAELSPVQGDHSGIIHYPVKAAAPPSFALLPQDHDNEAAVISAVISSCSRRGPDRRGQTAEARPLSSTRGRSCSMWRLSLHSSPEPAVWIFANIAITV</sequence>